<reference evidence="2 3" key="1">
    <citation type="journal article" date="2011" name="Proc. Natl. Acad. Sci. U.S.A.">
        <title>Genome and transcriptome analyses of the mountain pine beetle-fungal symbiont Grosmannia clavigera, a lodgepole pine pathogen.</title>
        <authorList>
            <person name="DiGuistini S."/>
            <person name="Wang Y."/>
            <person name="Liao N.Y."/>
            <person name="Taylor G."/>
            <person name="Tanguay P."/>
            <person name="Feau N."/>
            <person name="Henrissat B."/>
            <person name="Chan S.K."/>
            <person name="Hesse-Orce U."/>
            <person name="Alamouti S.M."/>
            <person name="Tsui C.K.M."/>
            <person name="Docking R.T."/>
            <person name="Levasseur A."/>
            <person name="Haridas S."/>
            <person name="Robertson G."/>
            <person name="Birol I."/>
            <person name="Holt R.A."/>
            <person name="Marra M.A."/>
            <person name="Hamelin R.C."/>
            <person name="Hirst M."/>
            <person name="Jones S.J.M."/>
            <person name="Bohlmann J."/>
            <person name="Breuil C."/>
        </authorList>
    </citation>
    <scope>NUCLEOTIDE SEQUENCE [LARGE SCALE GENOMIC DNA]</scope>
    <source>
        <strain evidence="3">kw1407 / UAMH 11150</strain>
    </source>
</reference>
<feature type="compositionally biased region" description="Polar residues" evidence="1">
    <location>
        <begin position="418"/>
        <end position="431"/>
    </location>
</feature>
<feature type="compositionally biased region" description="Basic and acidic residues" evidence="1">
    <location>
        <begin position="616"/>
        <end position="630"/>
    </location>
</feature>
<dbReference type="RefSeq" id="XP_014174281.1">
    <property type="nucleotide sequence ID" value="XM_014318806.1"/>
</dbReference>
<feature type="compositionally biased region" description="Low complexity" evidence="1">
    <location>
        <begin position="440"/>
        <end position="450"/>
    </location>
</feature>
<feature type="compositionally biased region" description="Basic residues" evidence="1">
    <location>
        <begin position="603"/>
        <end position="615"/>
    </location>
</feature>
<dbReference type="EMBL" id="GL629765">
    <property type="protein sequence ID" value="EFX04799.1"/>
    <property type="molecule type" value="Genomic_DNA"/>
</dbReference>
<dbReference type="HOGENOM" id="CLU_009555_0_0_1"/>
<feature type="compositionally biased region" description="Basic residues" evidence="1">
    <location>
        <begin position="631"/>
        <end position="642"/>
    </location>
</feature>
<feature type="region of interest" description="Disordered" evidence="1">
    <location>
        <begin position="509"/>
        <end position="689"/>
    </location>
</feature>
<evidence type="ECO:0008006" key="4">
    <source>
        <dbReference type="Google" id="ProtNLM"/>
    </source>
</evidence>
<protein>
    <recommendedName>
        <fullName evidence="4">F-box domain containing protein</fullName>
    </recommendedName>
</protein>
<feature type="region of interest" description="Disordered" evidence="1">
    <location>
        <begin position="398"/>
        <end position="472"/>
    </location>
</feature>
<proteinExistence type="predicted"/>
<dbReference type="GeneID" id="25974637"/>
<sequence length="876" mass="97016">MASTTQTFYCLWQDERIRETLFELLDKNDISAVRSANSACCNLVTRRLFLRTHLTFTANTFTKPSRVQALSRIGHHVEHLTFYLPHSDATFLPPLLHPLTGREISFLYTPHTSMASVLTRPKYGNPGLGDVLTQQYPPLFHAATNVPSFLNAMKHLPNMRHLTIRCPGQDPKERYRRDIVDYALISLRISLERAPLLKLSKLSLSGVHPAAFNYLRHVPGFGAMPSAARRWRQIRKLYVSVDAWDFYGPSPGLDQLKIIDDYIRHMAPQLEKFSFTWLGDDGSAETGGRKGPCPIALSGDALLAARREGPKKLFNEVTSPMSPLPPAPHREPMHFPRLRCLTLRNTTMRTPQLFDLVERHKCSIREFNCENVSLVDGGSWEEAFAPLLSQVNSRGSNIWQHNGHNGSSHIEIDGSSGSGRRNASPAQSNFRESLHLINESSSGPPSSASSTVTYGPCAVASPDDKQIPSPSAAVDAVSRDLLEMSTADLQSYLSIGSGQSFVVEQPRPKVSVPDADEYPIWMTPPPTIEEEDEEYEDELLKEEEGVREDEEKEEKEVPTSDIAAPHEAGLTFTTQLKRKHERRRHRRHQEGNSSEAGTEGRRSRSKSHGRQHHHSHSDSKGTTTDREAKSKRSRSQSRKRERSRKDAFVSRSTTTTTPPLPRAMPIHPFAHRMPPPQPRPKRVGQLDHSCNSDDDVFGPQAPGPPAAAHTLSVASAQVAPLNISAPAVAADPEPVLLRPAVYDPFTAASPGAASSFYSIMSADSEAQRRQNQLMMAEDADARSSALKKAKEAVLLKLSREFNRRIGRETAQMAAAAMSASVRSDLAAAPMASSTSSSLLSSLRWRERLFGDSLAISSQHHSMESNSAVVPLIFSRA</sequence>
<evidence type="ECO:0000313" key="2">
    <source>
        <dbReference type="EMBL" id="EFX04799.1"/>
    </source>
</evidence>
<dbReference type="Proteomes" id="UP000007796">
    <property type="component" value="Unassembled WGS sequence"/>
</dbReference>
<dbReference type="AlphaFoldDB" id="F0XCN6"/>
<dbReference type="InParanoid" id="F0XCN6"/>
<organism evidence="3">
    <name type="scientific">Grosmannia clavigera (strain kw1407 / UAMH 11150)</name>
    <name type="common">Blue stain fungus</name>
    <name type="synonym">Graphiocladiella clavigera</name>
    <dbReference type="NCBI Taxonomy" id="655863"/>
    <lineage>
        <taxon>Eukaryota</taxon>
        <taxon>Fungi</taxon>
        <taxon>Dikarya</taxon>
        <taxon>Ascomycota</taxon>
        <taxon>Pezizomycotina</taxon>
        <taxon>Sordariomycetes</taxon>
        <taxon>Sordariomycetidae</taxon>
        <taxon>Ophiostomatales</taxon>
        <taxon>Ophiostomataceae</taxon>
        <taxon>Leptographium</taxon>
    </lineage>
</organism>
<gene>
    <name evidence="2" type="ORF">CMQ_1727</name>
</gene>
<feature type="compositionally biased region" description="Basic residues" evidence="1">
    <location>
        <begin position="576"/>
        <end position="588"/>
    </location>
</feature>
<feature type="compositionally biased region" description="Polar residues" evidence="1">
    <location>
        <begin position="398"/>
        <end position="408"/>
    </location>
</feature>
<dbReference type="OrthoDB" id="5327538at2759"/>
<accession>F0XCN6</accession>
<keyword evidence="3" id="KW-1185">Reference proteome</keyword>
<evidence type="ECO:0000256" key="1">
    <source>
        <dbReference type="SAM" id="MobiDB-lite"/>
    </source>
</evidence>
<name>F0XCN6_GROCL</name>
<feature type="compositionally biased region" description="Acidic residues" evidence="1">
    <location>
        <begin position="528"/>
        <end position="553"/>
    </location>
</feature>
<dbReference type="eggNOG" id="ENOG502SKB7">
    <property type="taxonomic scope" value="Eukaryota"/>
</dbReference>
<evidence type="ECO:0000313" key="3">
    <source>
        <dbReference type="Proteomes" id="UP000007796"/>
    </source>
</evidence>
<dbReference type="STRING" id="655863.F0XCN6"/>